<dbReference type="PANTHER" id="PTHR43065:SF10">
    <property type="entry name" value="PEROXIDE STRESS-ACTIVATED HISTIDINE KINASE MAK3"/>
    <property type="match status" value="1"/>
</dbReference>
<dbReference type="CDD" id="cd00082">
    <property type="entry name" value="HisKA"/>
    <property type="match status" value="1"/>
</dbReference>
<dbReference type="InterPro" id="IPR004358">
    <property type="entry name" value="Sig_transdc_His_kin-like_C"/>
</dbReference>
<sequence length="361" mass="37664">MSAPWRDDGALWDALPAPAFLVTLDGTIRHANPAAEAFLTLSARALAGTPLARLVGEGDVVAAIARASHGQAEVVLSEVSVSVPRRGPARCDVRVASLGAGALLLLTPRDASGHVPGQVGHGAGQEGAAKGAIGMAQMLAHEIKNPLAGISGAAQLLSMNLSGGDREMTDLIVAETRRVSTLLERVEAFGATPPPRPVAVNLHDLLDRARRSAALGHAAHMRFREDYDPSLPRTSADPDQMVQVLLNLMKNAAEAQPPAAARPQGTITLRTFYEGGLRRRGPDGVPRPVPLQIEVIDDGPGLPPHIAEHVFEPFVSGRENGTGLGLALAARIVGDHGGLVAARSGPGRTAFRLSLPIAEEE</sequence>
<comment type="caution">
    <text evidence="10">The sequence shown here is derived from an EMBL/GenBank/DDBJ whole genome shotgun (WGS) entry which is preliminary data.</text>
</comment>
<dbReference type="RefSeq" id="WP_106159581.1">
    <property type="nucleotide sequence ID" value="NZ_PVTT01000001.1"/>
</dbReference>
<dbReference type="InterPro" id="IPR013767">
    <property type="entry name" value="PAS_fold"/>
</dbReference>
<gene>
    <name evidence="10" type="ORF">BCF33_0785</name>
</gene>
<dbReference type="SUPFAM" id="SSF55874">
    <property type="entry name" value="ATPase domain of HSP90 chaperone/DNA topoisomerase II/histidine kinase"/>
    <property type="match status" value="1"/>
</dbReference>
<evidence type="ECO:0000313" key="10">
    <source>
        <dbReference type="EMBL" id="PRY95171.1"/>
    </source>
</evidence>
<dbReference type="Gene3D" id="3.30.565.10">
    <property type="entry name" value="Histidine kinase-like ATPase, C-terminal domain"/>
    <property type="match status" value="1"/>
</dbReference>
<dbReference type="CDD" id="cd00130">
    <property type="entry name" value="PAS"/>
    <property type="match status" value="1"/>
</dbReference>
<keyword evidence="7" id="KW-0067">ATP-binding</keyword>
<dbReference type="OrthoDB" id="7797927at2"/>
<evidence type="ECO:0000256" key="4">
    <source>
        <dbReference type="ARBA" id="ARBA00022679"/>
    </source>
</evidence>
<dbReference type="EC" id="2.7.13.3" evidence="2"/>
<dbReference type="PRINTS" id="PR00344">
    <property type="entry name" value="BCTRLSENSOR"/>
</dbReference>
<dbReference type="AlphaFoldDB" id="A0A2T0X899"/>
<dbReference type="InterPro" id="IPR003661">
    <property type="entry name" value="HisK_dim/P_dom"/>
</dbReference>
<dbReference type="InterPro" id="IPR036890">
    <property type="entry name" value="HATPase_C_sf"/>
</dbReference>
<dbReference type="InterPro" id="IPR036097">
    <property type="entry name" value="HisK_dim/P_sf"/>
</dbReference>
<dbReference type="Gene3D" id="3.30.450.20">
    <property type="entry name" value="PAS domain"/>
    <property type="match status" value="1"/>
</dbReference>
<evidence type="ECO:0000256" key="3">
    <source>
        <dbReference type="ARBA" id="ARBA00022553"/>
    </source>
</evidence>
<dbReference type="SMART" id="SM00091">
    <property type="entry name" value="PAS"/>
    <property type="match status" value="1"/>
</dbReference>
<dbReference type="SUPFAM" id="SSF55785">
    <property type="entry name" value="PYP-like sensor domain (PAS domain)"/>
    <property type="match status" value="1"/>
</dbReference>
<dbReference type="Gene3D" id="1.10.287.130">
    <property type="match status" value="1"/>
</dbReference>
<feature type="domain" description="Histidine kinase" evidence="9">
    <location>
        <begin position="138"/>
        <end position="359"/>
    </location>
</feature>
<dbReference type="InterPro" id="IPR005467">
    <property type="entry name" value="His_kinase_dom"/>
</dbReference>
<evidence type="ECO:0000256" key="8">
    <source>
        <dbReference type="ARBA" id="ARBA00023012"/>
    </source>
</evidence>
<keyword evidence="5" id="KW-0547">Nucleotide-binding</keyword>
<dbReference type="Pfam" id="PF00989">
    <property type="entry name" value="PAS"/>
    <property type="match status" value="1"/>
</dbReference>
<dbReference type="GO" id="GO:0000155">
    <property type="term" value="F:phosphorelay sensor kinase activity"/>
    <property type="evidence" value="ECO:0007669"/>
    <property type="project" value="InterPro"/>
</dbReference>
<evidence type="ECO:0000256" key="6">
    <source>
        <dbReference type="ARBA" id="ARBA00022777"/>
    </source>
</evidence>
<evidence type="ECO:0000313" key="11">
    <source>
        <dbReference type="Proteomes" id="UP000238801"/>
    </source>
</evidence>
<dbReference type="SMART" id="SM00388">
    <property type="entry name" value="HisKA"/>
    <property type="match status" value="1"/>
</dbReference>
<dbReference type="PANTHER" id="PTHR43065">
    <property type="entry name" value="SENSOR HISTIDINE KINASE"/>
    <property type="match status" value="1"/>
</dbReference>
<dbReference type="PROSITE" id="PS50109">
    <property type="entry name" value="HIS_KIN"/>
    <property type="match status" value="1"/>
</dbReference>
<dbReference type="InterPro" id="IPR003594">
    <property type="entry name" value="HATPase_dom"/>
</dbReference>
<dbReference type="SUPFAM" id="SSF47384">
    <property type="entry name" value="Homodimeric domain of signal transducing histidine kinase"/>
    <property type="match status" value="1"/>
</dbReference>
<name>A0A2T0X899_9RHOB</name>
<dbReference type="GO" id="GO:0005524">
    <property type="term" value="F:ATP binding"/>
    <property type="evidence" value="ECO:0007669"/>
    <property type="project" value="UniProtKB-KW"/>
</dbReference>
<evidence type="ECO:0000259" key="9">
    <source>
        <dbReference type="PROSITE" id="PS50109"/>
    </source>
</evidence>
<keyword evidence="3" id="KW-0597">Phosphoprotein</keyword>
<dbReference type="EMBL" id="PVTT01000001">
    <property type="protein sequence ID" value="PRY95171.1"/>
    <property type="molecule type" value="Genomic_DNA"/>
</dbReference>
<proteinExistence type="predicted"/>
<comment type="catalytic activity">
    <reaction evidence="1">
        <text>ATP + protein L-histidine = ADP + protein N-phospho-L-histidine.</text>
        <dbReference type="EC" id="2.7.13.3"/>
    </reaction>
</comment>
<dbReference type="Proteomes" id="UP000238801">
    <property type="component" value="Unassembled WGS sequence"/>
</dbReference>
<keyword evidence="11" id="KW-1185">Reference proteome</keyword>
<evidence type="ECO:0000256" key="2">
    <source>
        <dbReference type="ARBA" id="ARBA00012438"/>
    </source>
</evidence>
<dbReference type="InterPro" id="IPR035965">
    <property type="entry name" value="PAS-like_dom_sf"/>
</dbReference>
<keyword evidence="6 10" id="KW-0418">Kinase</keyword>
<keyword evidence="4" id="KW-0808">Transferase</keyword>
<keyword evidence="8" id="KW-0902">Two-component regulatory system</keyword>
<protein>
    <recommendedName>
        <fullName evidence="2">histidine kinase</fullName>
        <ecNumber evidence="2">2.7.13.3</ecNumber>
    </recommendedName>
</protein>
<evidence type="ECO:0000256" key="1">
    <source>
        <dbReference type="ARBA" id="ARBA00000085"/>
    </source>
</evidence>
<dbReference type="Pfam" id="PF02518">
    <property type="entry name" value="HATPase_c"/>
    <property type="match status" value="1"/>
</dbReference>
<evidence type="ECO:0000256" key="7">
    <source>
        <dbReference type="ARBA" id="ARBA00022840"/>
    </source>
</evidence>
<dbReference type="GO" id="GO:0006355">
    <property type="term" value="P:regulation of DNA-templated transcription"/>
    <property type="evidence" value="ECO:0007669"/>
    <property type="project" value="InterPro"/>
</dbReference>
<dbReference type="InterPro" id="IPR000014">
    <property type="entry name" value="PAS"/>
</dbReference>
<evidence type="ECO:0000256" key="5">
    <source>
        <dbReference type="ARBA" id="ARBA00022741"/>
    </source>
</evidence>
<organism evidence="10 11">
    <name type="scientific">Hasllibacter halocynthiae</name>
    <dbReference type="NCBI Taxonomy" id="595589"/>
    <lineage>
        <taxon>Bacteria</taxon>
        <taxon>Pseudomonadati</taxon>
        <taxon>Pseudomonadota</taxon>
        <taxon>Alphaproteobacteria</taxon>
        <taxon>Rhodobacterales</taxon>
        <taxon>Roseobacteraceae</taxon>
        <taxon>Hasllibacter</taxon>
    </lineage>
</organism>
<accession>A0A2T0X899</accession>
<dbReference type="SMART" id="SM00387">
    <property type="entry name" value="HATPase_c"/>
    <property type="match status" value="1"/>
</dbReference>
<dbReference type="Pfam" id="PF00512">
    <property type="entry name" value="HisKA"/>
    <property type="match status" value="1"/>
</dbReference>
<reference evidence="10 11" key="1">
    <citation type="submission" date="2018-03" db="EMBL/GenBank/DDBJ databases">
        <title>Genomic Encyclopedia of Archaeal and Bacterial Type Strains, Phase II (KMG-II): from individual species to whole genera.</title>
        <authorList>
            <person name="Goeker M."/>
        </authorList>
    </citation>
    <scope>NUCLEOTIDE SEQUENCE [LARGE SCALE GENOMIC DNA]</scope>
    <source>
        <strain evidence="10 11">DSM 29318</strain>
    </source>
</reference>